<comment type="caution">
    <text evidence="1">The sequence shown here is derived from an EMBL/GenBank/DDBJ whole genome shotgun (WGS) entry which is preliminary data.</text>
</comment>
<dbReference type="Proteomes" id="UP001054945">
    <property type="component" value="Unassembled WGS sequence"/>
</dbReference>
<dbReference type="EMBL" id="BPLR01015913">
    <property type="protein sequence ID" value="GIY79641.1"/>
    <property type="molecule type" value="Genomic_DNA"/>
</dbReference>
<organism evidence="1 2">
    <name type="scientific">Caerostris extrusa</name>
    <name type="common">Bark spider</name>
    <name type="synonym">Caerostris bankana</name>
    <dbReference type="NCBI Taxonomy" id="172846"/>
    <lineage>
        <taxon>Eukaryota</taxon>
        <taxon>Metazoa</taxon>
        <taxon>Ecdysozoa</taxon>
        <taxon>Arthropoda</taxon>
        <taxon>Chelicerata</taxon>
        <taxon>Arachnida</taxon>
        <taxon>Araneae</taxon>
        <taxon>Araneomorphae</taxon>
        <taxon>Entelegynae</taxon>
        <taxon>Araneoidea</taxon>
        <taxon>Araneidae</taxon>
        <taxon>Caerostris</taxon>
    </lineage>
</organism>
<evidence type="ECO:0000313" key="1">
    <source>
        <dbReference type="EMBL" id="GIY79641.1"/>
    </source>
</evidence>
<keyword evidence="2" id="KW-1185">Reference proteome</keyword>
<proteinExistence type="predicted"/>
<evidence type="ECO:0000313" key="2">
    <source>
        <dbReference type="Proteomes" id="UP001054945"/>
    </source>
</evidence>
<name>A0AAV4WA07_CAEEX</name>
<sequence length="134" mass="15349">MTIYVDEKYTNTPDSIVIIYQYPEVIKKVPGNDRLHNSRVNSPTINIATYMLFKSCGNMREFQNTIELAITHQNSSHGKDLETFILCQLSTNCKLPWQLELDNSDQVSPIFTSGNFCWVFRIISFAIGQGFSDM</sequence>
<dbReference type="AlphaFoldDB" id="A0AAV4WA07"/>
<protein>
    <submittedName>
        <fullName evidence="1">Uncharacterized protein</fullName>
    </submittedName>
</protein>
<gene>
    <name evidence="1" type="ORF">CEXT_766191</name>
</gene>
<accession>A0AAV4WA07</accession>
<reference evidence="1 2" key="1">
    <citation type="submission" date="2021-06" db="EMBL/GenBank/DDBJ databases">
        <title>Caerostris extrusa draft genome.</title>
        <authorList>
            <person name="Kono N."/>
            <person name="Arakawa K."/>
        </authorList>
    </citation>
    <scope>NUCLEOTIDE SEQUENCE [LARGE SCALE GENOMIC DNA]</scope>
</reference>